<comment type="caution">
    <text evidence="9">The sequence shown here is derived from an EMBL/GenBank/DDBJ whole genome shotgun (WGS) entry which is preliminary data.</text>
</comment>
<dbReference type="SUPFAM" id="SSF48264">
    <property type="entry name" value="Cytochrome P450"/>
    <property type="match status" value="1"/>
</dbReference>
<keyword evidence="4 8" id="KW-0560">Oxidoreductase</keyword>
<keyword evidence="6 8" id="KW-0503">Monooxygenase</keyword>
<evidence type="ECO:0000256" key="7">
    <source>
        <dbReference type="PIRSR" id="PIRSR602401-1"/>
    </source>
</evidence>
<dbReference type="GO" id="GO:0004497">
    <property type="term" value="F:monooxygenase activity"/>
    <property type="evidence" value="ECO:0007669"/>
    <property type="project" value="UniProtKB-KW"/>
</dbReference>
<name>A0A834TYW8_9FABA</name>
<dbReference type="PRINTS" id="PR00463">
    <property type="entry name" value="EP450I"/>
</dbReference>
<dbReference type="FunFam" id="1.10.630.10:FF:000026">
    <property type="entry name" value="Cytochrome P450 82C4"/>
    <property type="match status" value="1"/>
</dbReference>
<evidence type="ECO:0000256" key="8">
    <source>
        <dbReference type="RuleBase" id="RU000461"/>
    </source>
</evidence>
<gene>
    <name evidence="9" type="ORF">G2W53_012907</name>
</gene>
<dbReference type="Pfam" id="PF00067">
    <property type="entry name" value="p450"/>
    <property type="match status" value="1"/>
</dbReference>
<sequence>MADTRNHAANPSVLKLNKFISPSNIRDNKRKPRPPGPPALPIIGHLHLLKQPIHRSIHKLSHTYGPIMSLRFVEECLVKKNDIVFANRPLTLAGKYLSYDYKSMAFAPYGDHWRGLRRITNQELSSTSRLALSSPAREDEVLILLKQLFDKCRGGGWAQVEPRHRFVDLIFDVMVRMISGKRYCGTDVASKEAMEFKNSMDEIFELLDLSMLDLFPILQWLDPFGVVKRMKKAMMVEDNFLQSLLDENRRKGNDERKYMTLVEAMLSQKHTDPVFFSDDNIKAISGAIIAAGTETSASTMEWALANLLKHPEVMKKLKAEIESEVGTERFLDESDIGKLPYLQNVVLETLRLYPAGGLGLPRMNSEDCTVGGYHIPKGTMLMVNVWAMQRDPKLWRDASRFMPERMESGQTGYGFIPFGAGRRICPGANIAKRLMALTMGLLVQAFEWKKIGDGEIDMMEGGGLTLPKVEPLVALIRPRPEMITLLSQLSSNTDH</sequence>
<dbReference type="GO" id="GO:0016705">
    <property type="term" value="F:oxidoreductase activity, acting on paired donors, with incorporation or reduction of molecular oxygen"/>
    <property type="evidence" value="ECO:0007669"/>
    <property type="project" value="InterPro"/>
</dbReference>
<evidence type="ECO:0000313" key="10">
    <source>
        <dbReference type="Proteomes" id="UP000634136"/>
    </source>
</evidence>
<dbReference type="AlphaFoldDB" id="A0A834TYW8"/>
<organism evidence="9 10">
    <name type="scientific">Senna tora</name>
    <dbReference type="NCBI Taxonomy" id="362788"/>
    <lineage>
        <taxon>Eukaryota</taxon>
        <taxon>Viridiplantae</taxon>
        <taxon>Streptophyta</taxon>
        <taxon>Embryophyta</taxon>
        <taxon>Tracheophyta</taxon>
        <taxon>Spermatophyta</taxon>
        <taxon>Magnoliopsida</taxon>
        <taxon>eudicotyledons</taxon>
        <taxon>Gunneridae</taxon>
        <taxon>Pentapetalae</taxon>
        <taxon>rosids</taxon>
        <taxon>fabids</taxon>
        <taxon>Fabales</taxon>
        <taxon>Fabaceae</taxon>
        <taxon>Caesalpinioideae</taxon>
        <taxon>Cassia clade</taxon>
        <taxon>Senna</taxon>
    </lineage>
</organism>
<accession>A0A834TYW8</accession>
<dbReference type="PROSITE" id="PS00086">
    <property type="entry name" value="CYTOCHROME_P450"/>
    <property type="match status" value="1"/>
</dbReference>
<keyword evidence="2 7" id="KW-0349">Heme</keyword>
<comment type="cofactor">
    <cofactor evidence="7">
        <name>heme</name>
        <dbReference type="ChEBI" id="CHEBI:30413"/>
    </cofactor>
</comment>
<keyword evidence="3 7" id="KW-0479">Metal-binding</keyword>
<dbReference type="OrthoDB" id="2789670at2759"/>
<reference evidence="9" key="1">
    <citation type="submission" date="2020-09" db="EMBL/GenBank/DDBJ databases">
        <title>Genome-Enabled Discovery of Anthraquinone Biosynthesis in Senna tora.</title>
        <authorList>
            <person name="Kang S.-H."/>
            <person name="Pandey R.P."/>
            <person name="Lee C.-M."/>
            <person name="Sim J.-S."/>
            <person name="Jeong J.-T."/>
            <person name="Choi B.-S."/>
            <person name="Jung M."/>
            <person name="Ginzburg D."/>
            <person name="Zhao K."/>
            <person name="Won S.Y."/>
            <person name="Oh T.-J."/>
            <person name="Yu Y."/>
            <person name="Kim N.-H."/>
            <person name="Lee O.R."/>
            <person name="Lee T.-H."/>
            <person name="Bashyal P."/>
            <person name="Kim T.-S."/>
            <person name="Lee W.-H."/>
            <person name="Kawkins C."/>
            <person name="Kim C.-K."/>
            <person name="Kim J.S."/>
            <person name="Ahn B.O."/>
            <person name="Rhee S.Y."/>
            <person name="Sohng J.K."/>
        </authorList>
    </citation>
    <scope>NUCLEOTIDE SEQUENCE</scope>
    <source>
        <tissue evidence="9">Leaf</tissue>
    </source>
</reference>
<evidence type="ECO:0000256" key="5">
    <source>
        <dbReference type="ARBA" id="ARBA00023004"/>
    </source>
</evidence>
<feature type="binding site" description="axial binding residue" evidence="7">
    <location>
        <position position="425"/>
    </location>
    <ligand>
        <name>heme</name>
        <dbReference type="ChEBI" id="CHEBI:30413"/>
    </ligand>
    <ligandPart>
        <name>Fe</name>
        <dbReference type="ChEBI" id="CHEBI:18248"/>
    </ligandPart>
</feature>
<dbReference type="PANTHER" id="PTHR47947:SF20">
    <property type="entry name" value="CYTOCHROME P450 FAMILY PROTEIN"/>
    <property type="match status" value="1"/>
</dbReference>
<dbReference type="InterPro" id="IPR036396">
    <property type="entry name" value="Cyt_P450_sf"/>
</dbReference>
<dbReference type="InterPro" id="IPR002401">
    <property type="entry name" value="Cyt_P450_E_grp-I"/>
</dbReference>
<dbReference type="InterPro" id="IPR001128">
    <property type="entry name" value="Cyt_P450"/>
</dbReference>
<evidence type="ECO:0000313" key="9">
    <source>
        <dbReference type="EMBL" id="KAF7830574.1"/>
    </source>
</evidence>
<evidence type="ECO:0000256" key="1">
    <source>
        <dbReference type="ARBA" id="ARBA00010617"/>
    </source>
</evidence>
<keyword evidence="5 7" id="KW-0408">Iron</keyword>
<protein>
    <submittedName>
        <fullName evidence="9">Isoflavone 2'-hydroxylase-like</fullName>
    </submittedName>
</protein>
<dbReference type="PRINTS" id="PR00385">
    <property type="entry name" value="P450"/>
</dbReference>
<dbReference type="InterPro" id="IPR050651">
    <property type="entry name" value="Plant_Cytochrome_P450_Monoox"/>
</dbReference>
<dbReference type="PANTHER" id="PTHR47947">
    <property type="entry name" value="CYTOCHROME P450 82C3-RELATED"/>
    <property type="match status" value="1"/>
</dbReference>
<comment type="similarity">
    <text evidence="1 8">Belongs to the cytochrome P450 family.</text>
</comment>
<dbReference type="InterPro" id="IPR017972">
    <property type="entry name" value="Cyt_P450_CS"/>
</dbReference>
<evidence type="ECO:0000256" key="6">
    <source>
        <dbReference type="ARBA" id="ARBA00023033"/>
    </source>
</evidence>
<dbReference type="EMBL" id="JAAIUW010000005">
    <property type="protein sequence ID" value="KAF7830574.1"/>
    <property type="molecule type" value="Genomic_DNA"/>
</dbReference>
<evidence type="ECO:0000256" key="2">
    <source>
        <dbReference type="ARBA" id="ARBA00022617"/>
    </source>
</evidence>
<keyword evidence="10" id="KW-1185">Reference proteome</keyword>
<dbReference type="GO" id="GO:0020037">
    <property type="term" value="F:heme binding"/>
    <property type="evidence" value="ECO:0007669"/>
    <property type="project" value="InterPro"/>
</dbReference>
<evidence type="ECO:0000256" key="4">
    <source>
        <dbReference type="ARBA" id="ARBA00023002"/>
    </source>
</evidence>
<dbReference type="GO" id="GO:0005506">
    <property type="term" value="F:iron ion binding"/>
    <property type="evidence" value="ECO:0007669"/>
    <property type="project" value="InterPro"/>
</dbReference>
<evidence type="ECO:0000256" key="3">
    <source>
        <dbReference type="ARBA" id="ARBA00022723"/>
    </source>
</evidence>
<dbReference type="Proteomes" id="UP000634136">
    <property type="component" value="Unassembled WGS sequence"/>
</dbReference>
<dbReference type="Gene3D" id="1.10.630.10">
    <property type="entry name" value="Cytochrome P450"/>
    <property type="match status" value="1"/>
</dbReference>
<proteinExistence type="inferred from homology"/>